<sequence>MLFILLMRIYLYQYLLPFIIIFLYCIVNQSNATSPIPNNACPSNQVFYGPCIGGECPPDCPAVCTCITRTRACCTTLQNGTNGGGRCLTLAIVYARIITLPQIIVFSINFFKERLRQLPSPKCLTARSNLRI</sequence>
<dbReference type="Proteomes" id="UP001497535">
    <property type="component" value="Unassembled WGS sequence"/>
</dbReference>
<protein>
    <submittedName>
        <fullName evidence="1">Uncharacterized protein</fullName>
    </submittedName>
</protein>
<evidence type="ECO:0000313" key="1">
    <source>
        <dbReference type="EMBL" id="CAK5008831.1"/>
    </source>
</evidence>
<evidence type="ECO:0000313" key="2">
    <source>
        <dbReference type="Proteomes" id="UP001497535"/>
    </source>
</evidence>
<accession>A0ACB0XMA1</accession>
<name>A0ACB0XMA1_MELEN</name>
<organism evidence="1 2">
    <name type="scientific">Meloidogyne enterolobii</name>
    <name type="common">Root-knot nematode worm</name>
    <name type="synonym">Meloidogyne mayaguensis</name>
    <dbReference type="NCBI Taxonomy" id="390850"/>
    <lineage>
        <taxon>Eukaryota</taxon>
        <taxon>Metazoa</taxon>
        <taxon>Ecdysozoa</taxon>
        <taxon>Nematoda</taxon>
        <taxon>Chromadorea</taxon>
        <taxon>Rhabditida</taxon>
        <taxon>Tylenchina</taxon>
        <taxon>Tylenchomorpha</taxon>
        <taxon>Tylenchoidea</taxon>
        <taxon>Meloidogynidae</taxon>
        <taxon>Meloidogyninae</taxon>
        <taxon>Meloidogyne</taxon>
    </lineage>
</organism>
<reference evidence="1" key="1">
    <citation type="submission" date="2023-11" db="EMBL/GenBank/DDBJ databases">
        <authorList>
            <person name="Poullet M."/>
        </authorList>
    </citation>
    <scope>NUCLEOTIDE SEQUENCE</scope>
    <source>
        <strain evidence="1">E1834</strain>
    </source>
</reference>
<proteinExistence type="predicted"/>
<gene>
    <name evidence="1" type="ORF">MENTE1834_LOCUS1163</name>
</gene>
<dbReference type="EMBL" id="CAVMJV010000001">
    <property type="protein sequence ID" value="CAK5008831.1"/>
    <property type="molecule type" value="Genomic_DNA"/>
</dbReference>
<comment type="caution">
    <text evidence="1">The sequence shown here is derived from an EMBL/GenBank/DDBJ whole genome shotgun (WGS) entry which is preliminary data.</text>
</comment>
<keyword evidence="2" id="KW-1185">Reference proteome</keyword>